<feature type="coiled-coil region" evidence="1">
    <location>
        <begin position="152"/>
        <end position="215"/>
    </location>
</feature>
<dbReference type="Proteomes" id="UP000279384">
    <property type="component" value="Unassembled WGS sequence"/>
</dbReference>
<dbReference type="RefSeq" id="WP_147424456.1">
    <property type="nucleotide sequence ID" value="NZ_RBID01000011.1"/>
</dbReference>
<keyword evidence="2" id="KW-1133">Transmembrane helix</keyword>
<gene>
    <name evidence="3" type="ORF">C8E02_1164</name>
</gene>
<evidence type="ECO:0000256" key="1">
    <source>
        <dbReference type="SAM" id="Coils"/>
    </source>
</evidence>
<keyword evidence="1" id="KW-0175">Coiled coil</keyword>
<evidence type="ECO:0000313" key="3">
    <source>
        <dbReference type="EMBL" id="RKQ61391.1"/>
    </source>
</evidence>
<name>A0A495BKG8_VOGIN</name>
<comment type="caution">
    <text evidence="3">The sequence shown here is derived from an EMBL/GenBank/DDBJ whole genome shotgun (WGS) entry which is preliminary data.</text>
</comment>
<evidence type="ECO:0000313" key="4">
    <source>
        <dbReference type="Proteomes" id="UP000279384"/>
    </source>
</evidence>
<feature type="transmembrane region" description="Helical" evidence="2">
    <location>
        <begin position="267"/>
        <end position="285"/>
    </location>
</feature>
<organism evidence="3 4">
    <name type="scientific">Vogesella indigofera</name>
    <name type="common">Pseudomonas indigofera</name>
    <dbReference type="NCBI Taxonomy" id="45465"/>
    <lineage>
        <taxon>Bacteria</taxon>
        <taxon>Pseudomonadati</taxon>
        <taxon>Pseudomonadota</taxon>
        <taxon>Betaproteobacteria</taxon>
        <taxon>Neisseriales</taxon>
        <taxon>Chromobacteriaceae</taxon>
        <taxon>Vogesella</taxon>
    </lineage>
</organism>
<proteinExistence type="predicted"/>
<dbReference type="EMBL" id="RBID01000011">
    <property type="protein sequence ID" value="RKQ61391.1"/>
    <property type="molecule type" value="Genomic_DNA"/>
</dbReference>
<feature type="transmembrane region" description="Helical" evidence="2">
    <location>
        <begin position="238"/>
        <end position="255"/>
    </location>
</feature>
<accession>A0A495BKG8</accession>
<dbReference type="AlphaFoldDB" id="A0A495BKG8"/>
<evidence type="ECO:0000256" key="2">
    <source>
        <dbReference type="SAM" id="Phobius"/>
    </source>
</evidence>
<keyword evidence="2" id="KW-0472">Membrane</keyword>
<protein>
    <submittedName>
        <fullName evidence="3">Uncharacterized protein</fullName>
    </submittedName>
</protein>
<reference evidence="3 4" key="1">
    <citation type="submission" date="2018-10" db="EMBL/GenBank/DDBJ databases">
        <title>Genomic Encyclopedia of Type Strains, Phase IV (KMG-IV): sequencing the most valuable type-strain genomes for metagenomic binning, comparative biology and taxonomic classification.</title>
        <authorList>
            <person name="Goeker M."/>
        </authorList>
    </citation>
    <scope>NUCLEOTIDE SEQUENCE [LARGE SCALE GENOMIC DNA]</scope>
    <source>
        <strain evidence="3 4">DSM 3303</strain>
    </source>
</reference>
<sequence>MSEFYDFHLEKLGEIFKSIHEKICEIEDFINNYPADVKGGFELYAKNHQDYFHSLDANATDDVIFDIARKNYYSVIKLLKLLRKNHNNNNSASHLRVFDFVYLESLATEAGKIINLSKKKTVLNDFYNERIDELSGLKSKIFAVSSDLNSFSDRLNSEKNELQKNLSSLNDKIESLNLSVINAEARGEGIYQAAVQKFKEKEDQVNEMLDVLSQRAIAGSYENSAAEEKKTADAMRNGSVALMLAVVVIVAVAFFETTSNDFKWENSLFRVTLALLLSVPAGYLARESAKHREQQYSHLQTSLSLKALSPYLATLPEEQQHKIKIEMADRIFAQRDFSMVSKDSFPINMQELAMAIVNKLDAKNIVKPTSVDKNN</sequence>
<keyword evidence="2" id="KW-0812">Transmembrane</keyword>